<dbReference type="InterPro" id="IPR006544">
    <property type="entry name" value="P-type_TPase_V"/>
</dbReference>
<gene>
    <name evidence="12" type="ORF">FBUS_09826</name>
</gene>
<evidence type="ECO:0000259" key="10">
    <source>
        <dbReference type="Pfam" id="PF00122"/>
    </source>
</evidence>
<keyword evidence="9" id="KW-0812">Transmembrane</keyword>
<evidence type="ECO:0000313" key="13">
    <source>
        <dbReference type="Proteomes" id="UP000728185"/>
    </source>
</evidence>
<feature type="domain" description="P-type ATPase A" evidence="10">
    <location>
        <begin position="136"/>
        <end position="182"/>
    </location>
</feature>
<protein>
    <submittedName>
        <fullName evidence="12">Cation-transporting ATPase</fullName>
    </submittedName>
</protein>
<evidence type="ECO:0000256" key="2">
    <source>
        <dbReference type="ARBA" id="ARBA00022553"/>
    </source>
</evidence>
<dbReference type="SUPFAM" id="SSF81653">
    <property type="entry name" value="Calcium ATPase, transduction domain A"/>
    <property type="match status" value="1"/>
</dbReference>
<dbReference type="Gene3D" id="2.70.150.10">
    <property type="entry name" value="Calcium-transporting ATPase, cytoplasmic transduction domain A"/>
    <property type="match status" value="1"/>
</dbReference>
<keyword evidence="9" id="KW-0472">Membrane</keyword>
<evidence type="ECO:0000256" key="3">
    <source>
        <dbReference type="ARBA" id="ARBA00022723"/>
    </source>
</evidence>
<name>A0A8E0VNJ8_9TREM</name>
<dbReference type="SUPFAM" id="SSF81665">
    <property type="entry name" value="Calcium ATPase, transmembrane domain M"/>
    <property type="match status" value="1"/>
</dbReference>
<evidence type="ECO:0000256" key="1">
    <source>
        <dbReference type="ARBA" id="ARBA00004141"/>
    </source>
</evidence>
<dbReference type="GO" id="GO:0015203">
    <property type="term" value="F:polyamine transmembrane transporter activity"/>
    <property type="evidence" value="ECO:0007669"/>
    <property type="project" value="TreeGrafter"/>
</dbReference>
<dbReference type="InterPro" id="IPR059000">
    <property type="entry name" value="ATPase_P-type_domA"/>
</dbReference>
<proteinExistence type="predicted"/>
<dbReference type="EMBL" id="LUCM01001535">
    <property type="protein sequence ID" value="KAA0198731.1"/>
    <property type="molecule type" value="Genomic_DNA"/>
</dbReference>
<dbReference type="InterPro" id="IPR008250">
    <property type="entry name" value="ATPase_P-typ_transduc_dom_A_sf"/>
</dbReference>
<evidence type="ECO:0000256" key="5">
    <source>
        <dbReference type="ARBA" id="ARBA00022840"/>
    </source>
</evidence>
<keyword evidence="3" id="KW-0479">Metal-binding</keyword>
<evidence type="ECO:0000256" key="7">
    <source>
        <dbReference type="ARBA" id="ARBA00022967"/>
    </source>
</evidence>
<organism evidence="12 13">
    <name type="scientific">Fasciolopsis buskii</name>
    <dbReference type="NCBI Taxonomy" id="27845"/>
    <lineage>
        <taxon>Eukaryota</taxon>
        <taxon>Metazoa</taxon>
        <taxon>Spiralia</taxon>
        <taxon>Lophotrochozoa</taxon>
        <taxon>Platyhelminthes</taxon>
        <taxon>Trematoda</taxon>
        <taxon>Digenea</taxon>
        <taxon>Plagiorchiida</taxon>
        <taxon>Echinostomata</taxon>
        <taxon>Echinostomatoidea</taxon>
        <taxon>Fasciolidae</taxon>
        <taxon>Fasciolopsis</taxon>
    </lineage>
</organism>
<dbReference type="Proteomes" id="UP000728185">
    <property type="component" value="Unassembled WGS sequence"/>
</dbReference>
<dbReference type="OrthoDB" id="48943at2759"/>
<dbReference type="InterPro" id="IPR023298">
    <property type="entry name" value="ATPase_P-typ_TM_dom_sf"/>
</dbReference>
<dbReference type="GO" id="GO:0006874">
    <property type="term" value="P:intracellular calcium ion homeostasis"/>
    <property type="evidence" value="ECO:0007669"/>
    <property type="project" value="TreeGrafter"/>
</dbReference>
<comment type="catalytic activity">
    <reaction evidence="8">
        <text>ATP + H2O = ADP + phosphate + H(+)</text>
        <dbReference type="Rhea" id="RHEA:13065"/>
        <dbReference type="ChEBI" id="CHEBI:15377"/>
        <dbReference type="ChEBI" id="CHEBI:15378"/>
        <dbReference type="ChEBI" id="CHEBI:30616"/>
        <dbReference type="ChEBI" id="CHEBI:43474"/>
        <dbReference type="ChEBI" id="CHEBI:456216"/>
    </reaction>
</comment>
<feature type="domain" description="Cation-transporting P-type ATPase N-terminal" evidence="11">
    <location>
        <begin position="36"/>
        <end position="82"/>
    </location>
</feature>
<dbReference type="GO" id="GO:0046872">
    <property type="term" value="F:metal ion binding"/>
    <property type="evidence" value="ECO:0007669"/>
    <property type="project" value="UniProtKB-KW"/>
</dbReference>
<evidence type="ECO:0000256" key="6">
    <source>
        <dbReference type="ARBA" id="ARBA00022842"/>
    </source>
</evidence>
<feature type="non-terminal residue" evidence="12">
    <location>
        <position position="185"/>
    </location>
</feature>
<comment type="subcellular location">
    <subcellularLocation>
        <location evidence="1">Membrane</location>
        <topology evidence="1">Multi-pass membrane protein</topology>
    </subcellularLocation>
</comment>
<dbReference type="GO" id="GO:0019829">
    <property type="term" value="F:ATPase-coupled monoatomic cation transmembrane transporter activity"/>
    <property type="evidence" value="ECO:0007669"/>
    <property type="project" value="TreeGrafter"/>
</dbReference>
<keyword evidence="5" id="KW-0067">ATP-binding</keyword>
<keyword evidence="7" id="KW-1278">Translocase</keyword>
<dbReference type="GO" id="GO:0016020">
    <property type="term" value="C:membrane"/>
    <property type="evidence" value="ECO:0007669"/>
    <property type="project" value="UniProtKB-SubCell"/>
</dbReference>
<evidence type="ECO:0000259" key="11">
    <source>
        <dbReference type="Pfam" id="PF00690"/>
    </source>
</evidence>
<evidence type="ECO:0000256" key="8">
    <source>
        <dbReference type="ARBA" id="ARBA00049360"/>
    </source>
</evidence>
<evidence type="ECO:0000256" key="9">
    <source>
        <dbReference type="SAM" id="Phobius"/>
    </source>
</evidence>
<evidence type="ECO:0000313" key="12">
    <source>
        <dbReference type="EMBL" id="KAA0198731.1"/>
    </source>
</evidence>
<dbReference type="GO" id="GO:0005524">
    <property type="term" value="F:ATP binding"/>
    <property type="evidence" value="ECO:0007669"/>
    <property type="project" value="UniProtKB-KW"/>
</dbReference>
<feature type="transmembrane region" description="Helical" evidence="9">
    <location>
        <begin position="88"/>
        <end position="108"/>
    </location>
</feature>
<keyword evidence="4" id="KW-0547">Nucleotide-binding</keyword>
<sequence>NGTFKFSKSFNGLLFPVNCRPWEERPYSKLFPIRPLSEEAIYHHRNLYGPNVIDIKITPILNMLLSECLNPFYCFQAFSCALWFADDYWMYASGIILISSFSLVVQVYEMRKNQWALQRKVCSSTIVTVCREVNGSSEFINVDSAELVPGDILDIPRNGCVMHCDALLLSGNCIMNESTLTGKYP</sequence>
<keyword evidence="9" id="KW-1133">Transmembrane helix</keyword>
<keyword evidence="6" id="KW-0460">Magnesium</keyword>
<comment type="caution">
    <text evidence="12">The sequence shown here is derived from an EMBL/GenBank/DDBJ whole genome shotgun (WGS) entry which is preliminary data.</text>
</comment>
<dbReference type="InterPro" id="IPR004014">
    <property type="entry name" value="ATPase_P-typ_cation-transptr_N"/>
</dbReference>
<dbReference type="Pfam" id="PF00690">
    <property type="entry name" value="Cation_ATPase_N"/>
    <property type="match status" value="1"/>
</dbReference>
<evidence type="ECO:0000256" key="4">
    <source>
        <dbReference type="ARBA" id="ARBA00022741"/>
    </source>
</evidence>
<accession>A0A8E0VNJ8</accession>
<dbReference type="Pfam" id="PF00122">
    <property type="entry name" value="E1-E2_ATPase"/>
    <property type="match status" value="1"/>
</dbReference>
<dbReference type="GO" id="GO:0140358">
    <property type="term" value="F:P-type transmembrane transporter activity"/>
    <property type="evidence" value="ECO:0007669"/>
    <property type="project" value="InterPro"/>
</dbReference>
<keyword evidence="13" id="KW-1185">Reference proteome</keyword>
<keyword evidence="2" id="KW-0597">Phosphoprotein</keyword>
<dbReference type="PANTHER" id="PTHR45630">
    <property type="entry name" value="CATION-TRANSPORTING ATPASE-RELATED"/>
    <property type="match status" value="1"/>
</dbReference>
<reference evidence="12" key="1">
    <citation type="submission" date="2019-05" db="EMBL/GenBank/DDBJ databases">
        <title>Annotation for the trematode Fasciolopsis buski.</title>
        <authorList>
            <person name="Choi Y.-J."/>
        </authorList>
    </citation>
    <scope>NUCLEOTIDE SEQUENCE</scope>
    <source>
        <strain evidence="12">HT</strain>
        <tissue evidence="12">Whole worm</tissue>
    </source>
</reference>
<dbReference type="PANTHER" id="PTHR45630:SF8">
    <property type="entry name" value="CATION-TRANSPORTING ATPASE"/>
    <property type="match status" value="1"/>
</dbReference>
<dbReference type="AlphaFoldDB" id="A0A8E0VNJ8"/>